<dbReference type="GO" id="GO:0006508">
    <property type="term" value="P:proteolysis"/>
    <property type="evidence" value="ECO:0007669"/>
    <property type="project" value="InterPro"/>
</dbReference>
<keyword evidence="2" id="KW-1185">Reference proteome</keyword>
<dbReference type="RefSeq" id="WP_103789991.1">
    <property type="nucleotide sequence ID" value="NZ_PQVF01000011.1"/>
</dbReference>
<dbReference type="EMBL" id="PQVF01000011">
    <property type="protein sequence ID" value="POY35386.1"/>
    <property type="molecule type" value="Genomic_DNA"/>
</dbReference>
<dbReference type="PROSITE" id="PS51365">
    <property type="entry name" value="RENAL_DIPEPTIDASE_2"/>
    <property type="match status" value="1"/>
</dbReference>
<sequence length="356" mass="40184">MFIVDAHLDLSMNAMEWNRDLRNDAHTLRFLEKGMTDKPDRERATVSLPDLRKGNIGIVVATQIARYVKPDSIIPGWNSPEQAWAQTQAQLAWYKSMEDAGEMVQITDKKSLRQQIDLWNDGTANDKKPIGYILSLEGADSLVDLSYLERAFNYGLRAVGPAHYGPGRYANGTDAAGKMNSNGIALLKEMERLNIILDATHLCDDAFWQAMDNFNGPVWASHNNCRSLVNHNRQYSDDQIKELIKRGAVIGGALDAWMLVPDWQRGVSTPLKMECSMETVFKHMDHICQLAGNALHIGVGSDLDGAFGTEQCPYDLDTIADLQKLVVIFRNHGYSQEDLNNIFHQNWINFLMKNWD</sequence>
<dbReference type="Pfam" id="PF01244">
    <property type="entry name" value="Peptidase_M19"/>
    <property type="match status" value="1"/>
</dbReference>
<dbReference type="OrthoDB" id="9804920at2"/>
<proteinExistence type="predicted"/>
<gene>
    <name evidence="1" type="ORF">C3K47_15090</name>
</gene>
<evidence type="ECO:0000313" key="1">
    <source>
        <dbReference type="EMBL" id="POY35386.1"/>
    </source>
</evidence>
<protein>
    <submittedName>
        <fullName evidence="1">Peptidase M19</fullName>
    </submittedName>
</protein>
<dbReference type="GO" id="GO:0070573">
    <property type="term" value="F:metallodipeptidase activity"/>
    <property type="evidence" value="ECO:0007669"/>
    <property type="project" value="InterPro"/>
</dbReference>
<dbReference type="PANTHER" id="PTHR10443:SF12">
    <property type="entry name" value="DIPEPTIDASE"/>
    <property type="match status" value="1"/>
</dbReference>
<comment type="caution">
    <text evidence="1">The sequence shown here is derived from an EMBL/GenBank/DDBJ whole genome shotgun (WGS) entry which is preliminary data.</text>
</comment>
<dbReference type="PANTHER" id="PTHR10443">
    <property type="entry name" value="MICROSOMAL DIPEPTIDASE"/>
    <property type="match status" value="1"/>
</dbReference>
<dbReference type="InterPro" id="IPR032466">
    <property type="entry name" value="Metal_Hydrolase"/>
</dbReference>
<reference evidence="1 2" key="1">
    <citation type="submission" date="2018-01" db="EMBL/GenBank/DDBJ databases">
        <authorList>
            <person name="Gaut B.S."/>
            <person name="Morton B.R."/>
            <person name="Clegg M.T."/>
            <person name="Duvall M.R."/>
        </authorList>
    </citation>
    <scope>NUCLEOTIDE SEQUENCE [LARGE SCALE GENOMIC DNA]</scope>
    <source>
        <strain evidence="1 2">HR-AV</strain>
    </source>
</reference>
<dbReference type="Proteomes" id="UP000236893">
    <property type="component" value="Unassembled WGS sequence"/>
</dbReference>
<dbReference type="AlphaFoldDB" id="A0A2S4ZYM6"/>
<dbReference type="Gene3D" id="3.20.20.140">
    <property type="entry name" value="Metal-dependent hydrolases"/>
    <property type="match status" value="1"/>
</dbReference>
<organism evidence="1 2">
    <name type="scientific">Solitalea longa</name>
    <dbReference type="NCBI Taxonomy" id="2079460"/>
    <lineage>
        <taxon>Bacteria</taxon>
        <taxon>Pseudomonadati</taxon>
        <taxon>Bacteroidota</taxon>
        <taxon>Sphingobacteriia</taxon>
        <taxon>Sphingobacteriales</taxon>
        <taxon>Sphingobacteriaceae</taxon>
        <taxon>Solitalea</taxon>
    </lineage>
</organism>
<dbReference type="SUPFAM" id="SSF51556">
    <property type="entry name" value="Metallo-dependent hydrolases"/>
    <property type="match status" value="1"/>
</dbReference>
<evidence type="ECO:0000313" key="2">
    <source>
        <dbReference type="Proteomes" id="UP000236893"/>
    </source>
</evidence>
<name>A0A2S4ZYM6_9SPHI</name>
<accession>A0A2S4ZYM6</accession>
<dbReference type="InterPro" id="IPR008257">
    <property type="entry name" value="Pept_M19"/>
</dbReference>